<dbReference type="EMBL" id="CP021431">
    <property type="protein sequence ID" value="ARU02859.1"/>
    <property type="molecule type" value="Genomic_DNA"/>
</dbReference>
<evidence type="ECO:0000313" key="1">
    <source>
        <dbReference type="EMBL" id="ARU02859.1"/>
    </source>
</evidence>
<sequence length="305" mass="34768">MSIASVVTFYLHPKLRKQAQEGRHNFIALIGKVLTDAGLTVAFDSDDTLARLRAMARPGRGIFLMDPPVNGRSLTMRKTYIVPFWHIETQAERWDWPVAQARFEPAFVDPTKAANFQNFWQKRLFGDAVQDPRRDGFVFIPLQGRLTEKRSFQHCSPIEMIRSVLQHDPARPVIATLHPSETYQPDEEGALEQLLAEYDRLYIRRGNPDRYLRTCDYIVTQNSGLALQGFLFNKPAILFGRSDFHHITLNIADIGAEAAFSAVTSHAPDYAAYLYWFLQMQAINAGRPEAQDRIAQVLRGHGWPV</sequence>
<dbReference type="OrthoDB" id="6713140at2"/>
<dbReference type="Proteomes" id="UP000195273">
    <property type="component" value="Chromosome"/>
</dbReference>
<dbReference type="InterPro" id="IPR007833">
    <property type="entry name" value="Capsule_polysaccharide_synth"/>
</dbReference>
<protein>
    <recommendedName>
        <fullName evidence="3">Capsule polysaccharide biosynthesis protein</fullName>
    </recommendedName>
</protein>
<dbReference type="AlphaFoldDB" id="A0A1Y0EHG7"/>
<dbReference type="RefSeq" id="WP_087211552.1">
    <property type="nucleotide sequence ID" value="NZ_CP021431.1"/>
</dbReference>
<dbReference type="STRING" id="1122181.GCA_000382265_01047"/>
<keyword evidence="2" id="KW-1185">Reference proteome</keyword>
<evidence type="ECO:0000313" key="2">
    <source>
        <dbReference type="Proteomes" id="UP000195273"/>
    </source>
</evidence>
<organism evidence="1 2">
    <name type="scientific">Yoonia vestfoldensis</name>
    <dbReference type="NCBI Taxonomy" id="245188"/>
    <lineage>
        <taxon>Bacteria</taxon>
        <taxon>Pseudomonadati</taxon>
        <taxon>Pseudomonadota</taxon>
        <taxon>Alphaproteobacteria</taxon>
        <taxon>Rhodobacterales</taxon>
        <taxon>Paracoccaceae</taxon>
        <taxon>Yoonia</taxon>
    </lineage>
</organism>
<proteinExistence type="predicted"/>
<reference evidence="1 2" key="1">
    <citation type="submission" date="2017-05" db="EMBL/GenBank/DDBJ databases">
        <title>Genome Sequence of Loktanella vestfoldensis Strain SMR4r Isolated from a Culture of the Diatom Skeletonema marinoi.</title>
        <authorList>
            <person name="Topel M."/>
            <person name="Pinder M.I.M."/>
            <person name="Johansson O.N."/>
            <person name="Kourtchenko O."/>
            <person name="Godhe A."/>
            <person name="Clarke A.K."/>
        </authorList>
    </citation>
    <scope>NUCLEOTIDE SEQUENCE [LARGE SCALE GENOMIC DNA]</scope>
    <source>
        <strain evidence="1 2">SMR4r</strain>
    </source>
</reference>
<dbReference type="GO" id="GO:0015774">
    <property type="term" value="P:polysaccharide transport"/>
    <property type="evidence" value="ECO:0007669"/>
    <property type="project" value="InterPro"/>
</dbReference>
<name>A0A1Y0EHG7_9RHOB</name>
<accession>A0A1Y0EHG7</accession>
<dbReference type="GO" id="GO:0000271">
    <property type="term" value="P:polysaccharide biosynthetic process"/>
    <property type="evidence" value="ECO:0007669"/>
    <property type="project" value="InterPro"/>
</dbReference>
<gene>
    <name evidence="1" type="ORF">LOKVESSMR4R_03590</name>
</gene>
<dbReference type="KEGG" id="lvs:LOKVESSMR4R_03590"/>
<dbReference type="Pfam" id="PF05159">
    <property type="entry name" value="Capsule_synth"/>
    <property type="match status" value="1"/>
</dbReference>
<evidence type="ECO:0008006" key="3">
    <source>
        <dbReference type="Google" id="ProtNLM"/>
    </source>
</evidence>